<dbReference type="SUPFAM" id="SSF63829">
    <property type="entry name" value="Calcium-dependent phosphotriesterase"/>
    <property type="match status" value="1"/>
</dbReference>
<evidence type="ECO:0000313" key="1">
    <source>
        <dbReference type="EMBL" id="SVA50989.1"/>
    </source>
</evidence>
<dbReference type="InterPro" id="IPR011042">
    <property type="entry name" value="6-blade_b-propeller_TolB-like"/>
</dbReference>
<protein>
    <recommendedName>
        <fullName evidence="2">Peptidylamidoglycolate lyase</fullName>
    </recommendedName>
</protein>
<organism evidence="1">
    <name type="scientific">marine metagenome</name>
    <dbReference type="NCBI Taxonomy" id="408172"/>
    <lineage>
        <taxon>unclassified sequences</taxon>
        <taxon>metagenomes</taxon>
        <taxon>ecological metagenomes</taxon>
    </lineage>
</organism>
<dbReference type="GO" id="GO:0008270">
    <property type="term" value="F:zinc ion binding"/>
    <property type="evidence" value="ECO:0007669"/>
    <property type="project" value="UniProtKB-KW"/>
</dbReference>
<dbReference type="InterPro" id="IPR050952">
    <property type="entry name" value="TRIM-NHL_E3_ligases"/>
</dbReference>
<reference evidence="1" key="1">
    <citation type="submission" date="2018-05" db="EMBL/GenBank/DDBJ databases">
        <authorList>
            <person name="Lanie J.A."/>
            <person name="Ng W.-L."/>
            <person name="Kazmierczak K.M."/>
            <person name="Andrzejewski T.M."/>
            <person name="Davidsen T.M."/>
            <person name="Wayne K.J."/>
            <person name="Tettelin H."/>
            <person name="Glass J.I."/>
            <person name="Rusch D."/>
            <person name="Podicherti R."/>
            <person name="Tsui H.-C.T."/>
            <person name="Winkler M.E."/>
        </authorList>
    </citation>
    <scope>NUCLEOTIDE SEQUENCE</scope>
</reference>
<dbReference type="Gene3D" id="2.120.10.30">
    <property type="entry name" value="TolB, C-terminal domain"/>
    <property type="match status" value="1"/>
</dbReference>
<dbReference type="PANTHER" id="PTHR24104">
    <property type="entry name" value="E3 UBIQUITIN-PROTEIN LIGASE NHLRC1-RELATED"/>
    <property type="match status" value="1"/>
</dbReference>
<dbReference type="PANTHER" id="PTHR24104:SF25">
    <property type="entry name" value="PROTEIN LIN-41"/>
    <property type="match status" value="1"/>
</dbReference>
<sequence length="407" mass="44316">MKRKLELLVGVAVIALIGACTNGQGSPGISATAGQAPMFEVDPFWPKPLPNHWLQGATIGVAVDSRDHVFLVHRNTPDQFAARTEIGLAQDPPLSECCAPAPPVLEFDPDGNLVNAWGGPPDSGEYEWPTSNHGIVVDHMDNIWIGGNGQSDSHVLKFTRDGTFLMQIGRSGARATSMDGGRTLYSGNSHDTESFGRVAKISFEPNANEMFFADGYLNKRVAVIDATTGEFKRYWGAYGEAPDDEADLGRYSPDAPPARQFRGPVHCAEPSHDGLLYVCDRASDRIQVFQLDGTYVSESFIAPATLSQGSTWDIAFSPDDEQTYIYLADGQNMKVYIILRETMEVLTSFGDGGRQPGLFFAVHSIATDSQGNIYTTETYEGKRIQKFIYTGMGSISAENQGAPWPTN</sequence>
<proteinExistence type="predicted"/>
<evidence type="ECO:0008006" key="2">
    <source>
        <dbReference type="Google" id="ProtNLM"/>
    </source>
</evidence>
<dbReference type="EMBL" id="UINC01011574">
    <property type="protein sequence ID" value="SVA50989.1"/>
    <property type="molecule type" value="Genomic_DNA"/>
</dbReference>
<name>A0A381WEM8_9ZZZZ</name>
<dbReference type="AlphaFoldDB" id="A0A381WEM8"/>
<accession>A0A381WEM8</accession>
<gene>
    <name evidence="1" type="ORF">METZ01_LOCUS103843</name>
</gene>
<dbReference type="PROSITE" id="PS51257">
    <property type="entry name" value="PROKAR_LIPOPROTEIN"/>
    <property type="match status" value="1"/>
</dbReference>